<evidence type="ECO:0000256" key="6">
    <source>
        <dbReference type="SAM" id="Phobius"/>
    </source>
</evidence>
<evidence type="ECO:0000256" key="2">
    <source>
        <dbReference type="ARBA" id="ARBA00022692"/>
    </source>
</evidence>
<keyword evidence="3 6" id="KW-1133">Transmembrane helix</keyword>
<protein>
    <recommendedName>
        <fullName evidence="7">Rhodopsin domain-containing protein</fullName>
    </recommendedName>
</protein>
<dbReference type="GO" id="GO:0016020">
    <property type="term" value="C:membrane"/>
    <property type="evidence" value="ECO:0007669"/>
    <property type="project" value="UniProtKB-SubCell"/>
</dbReference>
<feature type="transmembrane region" description="Helical" evidence="6">
    <location>
        <begin position="42"/>
        <end position="65"/>
    </location>
</feature>
<proteinExistence type="inferred from homology"/>
<feature type="transmembrane region" description="Helical" evidence="6">
    <location>
        <begin position="85"/>
        <end position="108"/>
    </location>
</feature>
<keyword evidence="4 6" id="KW-0472">Membrane</keyword>
<feature type="transmembrane region" description="Helical" evidence="6">
    <location>
        <begin position="201"/>
        <end position="221"/>
    </location>
</feature>
<dbReference type="InterPro" id="IPR052337">
    <property type="entry name" value="SAT4-like"/>
</dbReference>
<evidence type="ECO:0000256" key="4">
    <source>
        <dbReference type="ARBA" id="ARBA00023136"/>
    </source>
</evidence>
<evidence type="ECO:0000313" key="8">
    <source>
        <dbReference type="EMBL" id="PSN68566.1"/>
    </source>
</evidence>
<dbReference type="OrthoDB" id="3934549at2759"/>
<keyword evidence="2 6" id="KW-0812">Transmembrane</keyword>
<keyword evidence="9" id="KW-1185">Reference proteome</keyword>
<comment type="similarity">
    <text evidence="5">Belongs to the SAT4 family.</text>
</comment>
<dbReference type="AlphaFoldDB" id="A0A2T2NTG1"/>
<feature type="domain" description="Rhodopsin" evidence="7">
    <location>
        <begin position="26"/>
        <end position="265"/>
    </location>
</feature>
<dbReference type="Proteomes" id="UP000240883">
    <property type="component" value="Unassembled WGS sequence"/>
</dbReference>
<organism evidence="8 9">
    <name type="scientific">Corynespora cassiicola Philippines</name>
    <dbReference type="NCBI Taxonomy" id="1448308"/>
    <lineage>
        <taxon>Eukaryota</taxon>
        <taxon>Fungi</taxon>
        <taxon>Dikarya</taxon>
        <taxon>Ascomycota</taxon>
        <taxon>Pezizomycotina</taxon>
        <taxon>Dothideomycetes</taxon>
        <taxon>Pleosporomycetidae</taxon>
        <taxon>Pleosporales</taxon>
        <taxon>Corynesporascaceae</taxon>
        <taxon>Corynespora</taxon>
    </lineage>
</organism>
<dbReference type="Pfam" id="PF20684">
    <property type="entry name" value="Fung_rhodopsin"/>
    <property type="match status" value="1"/>
</dbReference>
<gene>
    <name evidence="8" type="ORF">BS50DRAFT_319876</name>
</gene>
<accession>A0A2T2NTG1</accession>
<evidence type="ECO:0000256" key="3">
    <source>
        <dbReference type="ARBA" id="ARBA00022989"/>
    </source>
</evidence>
<sequence>MAESNGPTIIRSLWALSGVSLAFMSLRFYCKILHAHQLAVDDVILLASWILSCAYAATIHVSVIHGMGKHLVDISPDDMIKVNEFFYVGQFFLFIAIPVAKTSFAITLIRISTQEWQRWFLWFVIVTMNVAMWLCGVLLFAQCQPVEYNWDKTIVGTCWESYVQDNYAIFAAIYSVIVDFTIALFPYLLIRKLQMSFKEKFGVVFAMSLGFLAGITVAVKIRYLPGIGKFKDPTHSLSDILIWSHAETSATIIAASIPFFRVLIKHATSRGRPYRYGEGYRLDSYMQGHRRESGASGIEADEIISPRNDVSLEDMLRAPPPGVIIKESRVNVEFTGKK</sequence>
<dbReference type="PANTHER" id="PTHR33048:SF42">
    <property type="entry name" value="INTEGRAL MEMBRANE PROTEIN"/>
    <property type="match status" value="1"/>
</dbReference>
<feature type="transmembrane region" description="Helical" evidence="6">
    <location>
        <begin position="167"/>
        <end position="189"/>
    </location>
</feature>
<dbReference type="PANTHER" id="PTHR33048">
    <property type="entry name" value="PTH11-LIKE INTEGRAL MEMBRANE PROTEIN (AFU_ORTHOLOGUE AFUA_5G11245)"/>
    <property type="match status" value="1"/>
</dbReference>
<evidence type="ECO:0000259" key="7">
    <source>
        <dbReference type="Pfam" id="PF20684"/>
    </source>
</evidence>
<feature type="transmembrane region" description="Helical" evidence="6">
    <location>
        <begin position="241"/>
        <end position="264"/>
    </location>
</feature>
<reference evidence="8 9" key="1">
    <citation type="journal article" date="2018" name="Front. Microbiol.">
        <title>Genome-Wide Analysis of Corynespora cassiicola Leaf Fall Disease Putative Effectors.</title>
        <authorList>
            <person name="Lopez D."/>
            <person name="Ribeiro S."/>
            <person name="Label P."/>
            <person name="Fumanal B."/>
            <person name="Venisse J.S."/>
            <person name="Kohler A."/>
            <person name="de Oliveira R.R."/>
            <person name="Labutti K."/>
            <person name="Lipzen A."/>
            <person name="Lail K."/>
            <person name="Bauer D."/>
            <person name="Ohm R.A."/>
            <person name="Barry K.W."/>
            <person name="Spatafora J."/>
            <person name="Grigoriev I.V."/>
            <person name="Martin F.M."/>
            <person name="Pujade-Renaud V."/>
        </authorList>
    </citation>
    <scope>NUCLEOTIDE SEQUENCE [LARGE SCALE GENOMIC DNA]</scope>
    <source>
        <strain evidence="8 9">Philippines</strain>
    </source>
</reference>
<comment type="subcellular location">
    <subcellularLocation>
        <location evidence="1">Membrane</location>
        <topology evidence="1">Multi-pass membrane protein</topology>
    </subcellularLocation>
</comment>
<feature type="transmembrane region" description="Helical" evidence="6">
    <location>
        <begin position="120"/>
        <end position="141"/>
    </location>
</feature>
<feature type="transmembrane region" description="Helical" evidence="6">
    <location>
        <begin position="12"/>
        <end position="30"/>
    </location>
</feature>
<evidence type="ECO:0000313" key="9">
    <source>
        <dbReference type="Proteomes" id="UP000240883"/>
    </source>
</evidence>
<name>A0A2T2NTG1_CORCC</name>
<evidence type="ECO:0000256" key="5">
    <source>
        <dbReference type="ARBA" id="ARBA00038359"/>
    </source>
</evidence>
<dbReference type="InterPro" id="IPR049326">
    <property type="entry name" value="Rhodopsin_dom_fungi"/>
</dbReference>
<dbReference type="EMBL" id="KZ678133">
    <property type="protein sequence ID" value="PSN68566.1"/>
    <property type="molecule type" value="Genomic_DNA"/>
</dbReference>
<dbReference type="STRING" id="1448308.A0A2T2NTG1"/>
<evidence type="ECO:0000256" key="1">
    <source>
        <dbReference type="ARBA" id="ARBA00004141"/>
    </source>
</evidence>